<accession>A0ACB8FN56</accession>
<name>A0ACB8FN56_9SAUR</name>
<reference evidence="1" key="1">
    <citation type="submission" date="2021-08" db="EMBL/GenBank/DDBJ databases">
        <title>The first chromosome-level gecko genome reveals the dynamic sex chromosomes of Neotropical dwarf geckos (Sphaerodactylidae: Sphaerodactylus).</title>
        <authorList>
            <person name="Pinto B.J."/>
            <person name="Keating S.E."/>
            <person name="Gamble T."/>
        </authorList>
    </citation>
    <scope>NUCLEOTIDE SEQUENCE</scope>
    <source>
        <strain evidence="1">TG3544</strain>
    </source>
</reference>
<dbReference type="EMBL" id="CM037619">
    <property type="protein sequence ID" value="KAH8006591.1"/>
    <property type="molecule type" value="Genomic_DNA"/>
</dbReference>
<protein>
    <submittedName>
        <fullName evidence="1">Uncharacterized protein</fullName>
    </submittedName>
</protein>
<keyword evidence="2" id="KW-1185">Reference proteome</keyword>
<evidence type="ECO:0000313" key="1">
    <source>
        <dbReference type="EMBL" id="KAH8006591.1"/>
    </source>
</evidence>
<evidence type="ECO:0000313" key="2">
    <source>
        <dbReference type="Proteomes" id="UP000827872"/>
    </source>
</evidence>
<sequence length="386" mass="44724">MGQRMGWPERIKSVRLEEYQTMTAETMKEEEEVEAAEHPKEAAQRHSRKLRAICGLADLRNKPVGLSNIGFSCCLNSLLQVFFMNRHFTAILRRIQVPFDVVEQKQSVPYQMLLLLEEMQRSTHSSVHPMHLVSCLSKHGLKLFVLYDACQLFLHLWNLIKSQITNLDLVESLTDLYTIRLQEYLICQECCLETKVNSNVLMLHLPMFDYDSHRIRTLEDALRCFFAPEHLTENSMCPCEQCDKKTACLQGMKVTCLPQTLTMHLKRFCSKRSNWTQKIGHYLSFPQNLDFSQILTPEQYQPDSPEEGSGLYDLSAVVAHSGSASYGHYCAYIWSFTEQKWYCFNDSSFCQVSWDDVRCTYGHSGLRWSETAYLLVYQKKESAVAI</sequence>
<comment type="caution">
    <text evidence="1">The sequence shown here is derived from an EMBL/GenBank/DDBJ whole genome shotgun (WGS) entry which is preliminary data.</text>
</comment>
<gene>
    <name evidence="1" type="ORF">K3G42_009365</name>
</gene>
<dbReference type="Proteomes" id="UP000827872">
    <property type="component" value="Linkage Group LG06"/>
</dbReference>
<proteinExistence type="predicted"/>
<organism evidence="1 2">
    <name type="scientific">Sphaerodactylus townsendi</name>
    <dbReference type="NCBI Taxonomy" id="933632"/>
    <lineage>
        <taxon>Eukaryota</taxon>
        <taxon>Metazoa</taxon>
        <taxon>Chordata</taxon>
        <taxon>Craniata</taxon>
        <taxon>Vertebrata</taxon>
        <taxon>Euteleostomi</taxon>
        <taxon>Lepidosauria</taxon>
        <taxon>Squamata</taxon>
        <taxon>Bifurcata</taxon>
        <taxon>Gekkota</taxon>
        <taxon>Sphaerodactylidae</taxon>
        <taxon>Sphaerodactylus</taxon>
    </lineage>
</organism>